<accession>A0ABU7P563</accession>
<sequence length="97" mass="10979">MKHTTATPTEQELTERRLALLEEQLADLSRKHIVLGRESRARAAIIRRRNAQLLLASELVRRQVLAYLALSRVRDRLRPAPDPIDTGTPGVYAAVTR</sequence>
<gene>
    <name evidence="3" type="ORF">V2S66_03095</name>
</gene>
<keyword evidence="1" id="KW-0175">Coiled coil</keyword>
<keyword evidence="4" id="KW-1185">Reference proteome</keyword>
<dbReference type="EMBL" id="JAZEWV010000002">
    <property type="protein sequence ID" value="MEE4540953.1"/>
    <property type="molecule type" value="Genomic_DNA"/>
</dbReference>
<evidence type="ECO:0000256" key="2">
    <source>
        <dbReference type="SAM" id="MobiDB-lite"/>
    </source>
</evidence>
<evidence type="ECO:0008006" key="5">
    <source>
        <dbReference type="Google" id="ProtNLM"/>
    </source>
</evidence>
<protein>
    <recommendedName>
        <fullName evidence="5">50S ribosomal protein L29</fullName>
    </recommendedName>
</protein>
<proteinExistence type="predicted"/>
<dbReference type="Proteomes" id="UP001344658">
    <property type="component" value="Unassembled WGS sequence"/>
</dbReference>
<comment type="caution">
    <text evidence="3">The sequence shown here is derived from an EMBL/GenBank/DDBJ whole genome shotgun (WGS) entry which is preliminary data.</text>
</comment>
<feature type="region of interest" description="Disordered" evidence="2">
    <location>
        <begin position="78"/>
        <end position="97"/>
    </location>
</feature>
<organism evidence="3 4">
    <name type="scientific">Actinacidiphila polyblastidii</name>
    <dbReference type="NCBI Taxonomy" id="3110430"/>
    <lineage>
        <taxon>Bacteria</taxon>
        <taxon>Bacillati</taxon>
        <taxon>Actinomycetota</taxon>
        <taxon>Actinomycetes</taxon>
        <taxon>Kitasatosporales</taxon>
        <taxon>Streptomycetaceae</taxon>
        <taxon>Actinacidiphila</taxon>
    </lineage>
</organism>
<name>A0ABU7P563_9ACTN</name>
<evidence type="ECO:0000313" key="4">
    <source>
        <dbReference type="Proteomes" id="UP001344658"/>
    </source>
</evidence>
<evidence type="ECO:0000313" key="3">
    <source>
        <dbReference type="EMBL" id="MEE4540953.1"/>
    </source>
</evidence>
<feature type="coiled-coil region" evidence="1">
    <location>
        <begin position="11"/>
        <end position="38"/>
    </location>
</feature>
<evidence type="ECO:0000256" key="1">
    <source>
        <dbReference type="SAM" id="Coils"/>
    </source>
</evidence>
<reference evidence="3 4" key="1">
    <citation type="submission" date="2023-12" db="EMBL/GenBank/DDBJ databases">
        <title>Streptomyces sp. V4-01.</title>
        <authorList>
            <person name="Somphong A."/>
            <person name="Phongsopitanun W."/>
        </authorList>
    </citation>
    <scope>NUCLEOTIDE SEQUENCE [LARGE SCALE GENOMIC DNA]</scope>
    <source>
        <strain evidence="3 4">V4-01</strain>
    </source>
</reference>
<dbReference type="RefSeq" id="WP_330792846.1">
    <property type="nucleotide sequence ID" value="NZ_JAZEWV010000002.1"/>
</dbReference>